<dbReference type="EMBL" id="JACDXJ010000001">
    <property type="protein sequence ID" value="MBA1156933.1"/>
    <property type="molecule type" value="Genomic_DNA"/>
</dbReference>
<dbReference type="GO" id="GO:0003677">
    <property type="term" value="F:DNA binding"/>
    <property type="evidence" value="ECO:0007669"/>
    <property type="project" value="UniProtKB-KW"/>
</dbReference>
<dbReference type="Gene3D" id="3.90.75.20">
    <property type="match status" value="1"/>
</dbReference>
<proteinExistence type="predicted"/>
<dbReference type="GO" id="GO:0003700">
    <property type="term" value="F:DNA-binding transcription factor activity"/>
    <property type="evidence" value="ECO:0007669"/>
    <property type="project" value="InterPro"/>
</dbReference>
<evidence type="ECO:0000256" key="2">
    <source>
        <dbReference type="ARBA" id="ARBA00023125"/>
    </source>
</evidence>
<evidence type="ECO:0000313" key="6">
    <source>
        <dbReference type="EMBL" id="MBA1156933.1"/>
    </source>
</evidence>
<dbReference type="InterPro" id="IPR003615">
    <property type="entry name" value="HNH_nuc"/>
</dbReference>
<dbReference type="InterPro" id="IPR001471">
    <property type="entry name" value="AP2/ERF_dom"/>
</dbReference>
<dbReference type="InterPro" id="IPR036955">
    <property type="entry name" value="AP2/ERF_dom_sf"/>
</dbReference>
<dbReference type="GO" id="GO:0004519">
    <property type="term" value="F:endonuclease activity"/>
    <property type="evidence" value="ECO:0007669"/>
    <property type="project" value="UniProtKB-KW"/>
</dbReference>
<name>A0A838BPS2_9HYPH</name>
<organism evidence="6 7">
    <name type="scientific">Microvirga mediterraneensis</name>
    <dbReference type="NCBI Taxonomy" id="2754695"/>
    <lineage>
        <taxon>Bacteria</taxon>
        <taxon>Pseudomonadati</taxon>
        <taxon>Pseudomonadota</taxon>
        <taxon>Alphaproteobacteria</taxon>
        <taxon>Hyphomicrobiales</taxon>
        <taxon>Methylobacteriaceae</taxon>
        <taxon>Microvirga</taxon>
    </lineage>
</organism>
<keyword evidence="2" id="KW-0238">DNA-binding</keyword>
<dbReference type="RefSeq" id="WP_181052454.1">
    <property type="nucleotide sequence ID" value="NZ_JACDXJ010000001.1"/>
</dbReference>
<accession>A0A838BPS2</accession>
<keyword evidence="6" id="KW-0255">Endonuclease</keyword>
<dbReference type="InterPro" id="IPR044925">
    <property type="entry name" value="His-Me_finger_sf"/>
</dbReference>
<keyword evidence="6" id="KW-0378">Hydrolase</keyword>
<dbReference type="SUPFAM" id="SSF54171">
    <property type="entry name" value="DNA-binding domain"/>
    <property type="match status" value="1"/>
</dbReference>
<dbReference type="SUPFAM" id="SSF54060">
    <property type="entry name" value="His-Me finger endonucleases"/>
    <property type="match status" value="1"/>
</dbReference>
<dbReference type="Pfam" id="PF13392">
    <property type="entry name" value="HNH_3"/>
    <property type="match status" value="1"/>
</dbReference>
<feature type="domain" description="AP2/ERF" evidence="4">
    <location>
        <begin position="124"/>
        <end position="172"/>
    </location>
</feature>
<dbReference type="Pfam" id="PF00847">
    <property type="entry name" value="AP2"/>
    <property type="match status" value="1"/>
</dbReference>
<comment type="caution">
    <text evidence="6">The sequence shown here is derived from an EMBL/GenBank/DDBJ whole genome shotgun (WGS) entry which is preliminary data.</text>
</comment>
<evidence type="ECO:0000313" key="7">
    <source>
        <dbReference type="Proteomes" id="UP000572984"/>
    </source>
</evidence>
<dbReference type="InterPro" id="IPR016177">
    <property type="entry name" value="DNA-bd_dom_sf"/>
</dbReference>
<protein>
    <submittedName>
        <fullName evidence="6">HNH endonuclease</fullName>
    </submittedName>
</protein>
<gene>
    <name evidence="6" type="ORF">H0S73_12425</name>
</gene>
<keyword evidence="7" id="KW-1185">Reference proteome</keyword>
<evidence type="ECO:0000256" key="1">
    <source>
        <dbReference type="ARBA" id="ARBA00023015"/>
    </source>
</evidence>
<keyword evidence="6" id="KW-0540">Nuclease</keyword>
<keyword evidence="3" id="KW-0804">Transcription</keyword>
<evidence type="ECO:0000256" key="3">
    <source>
        <dbReference type="ARBA" id="ARBA00023163"/>
    </source>
</evidence>
<keyword evidence="1" id="KW-0805">Transcription regulation</keyword>
<feature type="domain" description="HNH nuclease" evidence="5">
    <location>
        <begin position="71"/>
        <end position="115"/>
    </location>
</feature>
<sequence>MTSKQSRAPKPLPSVDALKRALEYFPDTGVIVWRRREDRGKDWNAHYAGKIAGCNSGNGYLQIRFEGKGYRYHRVAWALHHGEDPGDSLIDHADGNPLNNCISNLRLASRSDNQRNCKAQSAKWPKGVKFDHSRQKFKAHIRVNGRRFESRRYDTPEQAHEAYKAMALKYHGEFARFK</sequence>
<evidence type="ECO:0000259" key="4">
    <source>
        <dbReference type="Pfam" id="PF00847"/>
    </source>
</evidence>
<dbReference type="Proteomes" id="UP000572984">
    <property type="component" value="Unassembled WGS sequence"/>
</dbReference>
<dbReference type="AlphaFoldDB" id="A0A838BPS2"/>
<evidence type="ECO:0000259" key="5">
    <source>
        <dbReference type="Pfam" id="PF13392"/>
    </source>
</evidence>
<reference evidence="6 7" key="1">
    <citation type="submission" date="2020-07" db="EMBL/GenBank/DDBJ databases">
        <title>Draft genome and description of Microvirga mediterraneensis Marseille-Q2068 sp. nov.</title>
        <authorList>
            <person name="Boxberger M."/>
        </authorList>
    </citation>
    <scope>NUCLEOTIDE SEQUENCE [LARGE SCALE GENOMIC DNA]</scope>
    <source>
        <strain evidence="6 7">Marseille-Q2068</strain>
    </source>
</reference>
<dbReference type="Gene3D" id="3.30.730.10">
    <property type="entry name" value="AP2/ERF domain"/>
    <property type="match status" value="1"/>
</dbReference>